<name>A0A8T9MV86_9NEIS</name>
<dbReference type="EMBL" id="CP091521">
    <property type="protein sequence ID" value="UOP04396.1"/>
    <property type="molecule type" value="Genomic_DNA"/>
</dbReference>
<dbReference type="Proteomes" id="UP000831534">
    <property type="component" value="Chromosome"/>
</dbReference>
<dbReference type="AlphaFoldDB" id="A0A8T9MV86"/>
<protein>
    <recommendedName>
        <fullName evidence="4">Secreted protein</fullName>
    </recommendedName>
</protein>
<accession>A0A8T9MV86</accession>
<evidence type="ECO:0008006" key="4">
    <source>
        <dbReference type="Google" id="ProtNLM"/>
    </source>
</evidence>
<sequence>MFSFMFSFARLCCLPLLLLPLAAAAGSVRPPQHYDCQAPDSRAKMRRSACTAYETVSSPMKRDNGEIWYQRSLHFTLADGRTYTVGAAYPAAAPHRKTLTLNGETAKRGKKGCLKTAAAAFCYRKARKPDF</sequence>
<organism evidence="2 3">
    <name type="scientific">Conchiformibius kuhniae</name>
    <dbReference type="NCBI Taxonomy" id="211502"/>
    <lineage>
        <taxon>Bacteria</taxon>
        <taxon>Pseudomonadati</taxon>
        <taxon>Pseudomonadota</taxon>
        <taxon>Betaproteobacteria</taxon>
        <taxon>Neisseriales</taxon>
        <taxon>Neisseriaceae</taxon>
        <taxon>Conchiformibius</taxon>
    </lineage>
</organism>
<gene>
    <name evidence="2" type="ORF">LVJ77_08710</name>
</gene>
<proteinExistence type="predicted"/>
<reference evidence="2" key="1">
    <citation type="journal article" date="2022" name="Res Sq">
        <title>Evolution of multicellular longitudinally dividing oral cavity symbionts (Neisseriaceae).</title>
        <authorList>
            <person name="Nyongesa S."/>
            <person name="Weber P."/>
            <person name="Bernet E."/>
            <person name="Pullido F."/>
            <person name="Nieckarz M."/>
            <person name="Delaby M."/>
            <person name="Nieves C."/>
            <person name="Viehboeck T."/>
            <person name="Krause N."/>
            <person name="Rivera-Millot A."/>
            <person name="Nakamura A."/>
            <person name="Vischer N."/>
            <person name="VanNieuwenhze M."/>
            <person name="Brun Y."/>
            <person name="Cava F."/>
            <person name="Bulgheresi S."/>
            <person name="Veyrier F."/>
        </authorList>
    </citation>
    <scope>NUCLEOTIDE SEQUENCE</scope>
    <source>
        <strain evidence="2">17694</strain>
    </source>
</reference>
<evidence type="ECO:0000313" key="2">
    <source>
        <dbReference type="EMBL" id="UOP04396.1"/>
    </source>
</evidence>
<dbReference type="RefSeq" id="WP_156900861.1">
    <property type="nucleotide sequence ID" value="NZ_CP091521.1"/>
</dbReference>
<keyword evidence="3" id="KW-1185">Reference proteome</keyword>
<dbReference type="KEGG" id="ckh:LVJ77_08710"/>
<reference evidence="2" key="2">
    <citation type="submission" date="2024-09" db="EMBL/GenBank/DDBJ databases">
        <authorList>
            <person name="Veyrier F.J."/>
        </authorList>
    </citation>
    <scope>NUCLEOTIDE SEQUENCE</scope>
    <source>
        <strain evidence="2">17694</strain>
    </source>
</reference>
<evidence type="ECO:0000256" key="1">
    <source>
        <dbReference type="SAM" id="SignalP"/>
    </source>
</evidence>
<feature type="signal peptide" evidence="1">
    <location>
        <begin position="1"/>
        <end position="25"/>
    </location>
</feature>
<keyword evidence="1" id="KW-0732">Signal</keyword>
<feature type="chain" id="PRO_5035765858" description="Secreted protein" evidence="1">
    <location>
        <begin position="26"/>
        <end position="131"/>
    </location>
</feature>
<evidence type="ECO:0000313" key="3">
    <source>
        <dbReference type="Proteomes" id="UP000831534"/>
    </source>
</evidence>